<dbReference type="InterPro" id="IPR035897">
    <property type="entry name" value="Toll_tir_struct_dom_sf"/>
</dbReference>
<name>F5J2L8_9BACT</name>
<gene>
    <name evidence="2" type="ORF">HMPREF9455_03585</name>
</gene>
<protein>
    <recommendedName>
        <fullName evidence="1">TIR domain-containing protein</fullName>
    </recommendedName>
</protein>
<keyword evidence="3" id="KW-1185">Reference proteome</keyword>
<proteinExistence type="predicted"/>
<sequence>MGIINKSQLFEYRNANRYINENLRYFSAESKVGKVSVFLSHKHDELKELDGAISFLKKQGVSVYVDWLDDEMPKSTSGVTAQRIKTKIKENSKFILLATEGAINSKWCNWELGYGDYCKYLNNIAILPVRDDYSDFSGSEYLQIYPRIEYVGYMSVPRKIGGYFDEGYYVIMPTNNEGVSTYTKLSEWLRR</sequence>
<dbReference type="Proteomes" id="UP000004913">
    <property type="component" value="Unassembled WGS sequence"/>
</dbReference>
<dbReference type="AlphaFoldDB" id="F5J2L8"/>
<dbReference type="HOGENOM" id="CLU_115440_0_0_10"/>
<dbReference type="STRING" id="742766.HMPREF9455_03585"/>
<feature type="domain" description="TIR" evidence="1">
    <location>
        <begin position="37"/>
        <end position="134"/>
    </location>
</feature>
<comment type="caution">
    <text evidence="2">The sequence shown here is derived from an EMBL/GenBank/DDBJ whole genome shotgun (WGS) entry which is preliminary data.</text>
</comment>
<dbReference type="InterPro" id="IPR000157">
    <property type="entry name" value="TIR_dom"/>
</dbReference>
<dbReference type="GO" id="GO:0007165">
    <property type="term" value="P:signal transduction"/>
    <property type="evidence" value="ECO:0007669"/>
    <property type="project" value="InterPro"/>
</dbReference>
<dbReference type="eggNOG" id="ENOG5032UB7">
    <property type="taxonomic scope" value="Bacteria"/>
</dbReference>
<dbReference type="EMBL" id="ADLV01000043">
    <property type="protein sequence ID" value="EGK00061.1"/>
    <property type="molecule type" value="Genomic_DNA"/>
</dbReference>
<accession>F5J2L8</accession>
<dbReference type="OrthoDB" id="9810385at2"/>
<dbReference type="Gene3D" id="3.40.50.10140">
    <property type="entry name" value="Toll/interleukin-1 receptor homology (TIR) domain"/>
    <property type="match status" value="1"/>
</dbReference>
<dbReference type="RefSeq" id="WP_006801118.1">
    <property type="nucleotide sequence ID" value="NZ_GL891989.1"/>
</dbReference>
<evidence type="ECO:0000313" key="3">
    <source>
        <dbReference type="Proteomes" id="UP000004913"/>
    </source>
</evidence>
<reference evidence="2 3" key="1">
    <citation type="submission" date="2011-04" db="EMBL/GenBank/DDBJ databases">
        <title>The Genome Sequence of Dysgonomonas gadei ATCC BAA-286.</title>
        <authorList>
            <consortium name="The Broad Institute Genome Sequencing Platform"/>
            <person name="Earl A."/>
            <person name="Ward D."/>
            <person name="Feldgarden M."/>
            <person name="Gevers D."/>
            <person name="Pudlo N."/>
            <person name="Martens E."/>
            <person name="Allen-Vercoe E."/>
            <person name="Young S.K."/>
            <person name="Zeng Q."/>
            <person name="Gargeya S."/>
            <person name="Fitzgerald M."/>
            <person name="Haas B."/>
            <person name="Abouelleil A."/>
            <person name="Alvarado L."/>
            <person name="Arachchi H.M."/>
            <person name="Berlin A."/>
            <person name="Brown A."/>
            <person name="Chapman S.B."/>
            <person name="Chen Z."/>
            <person name="Dunbar C."/>
            <person name="Freedman E."/>
            <person name="Gearin G."/>
            <person name="Gellesch M."/>
            <person name="Goldberg J."/>
            <person name="Griggs A."/>
            <person name="Gujja S."/>
            <person name="Heiman D."/>
            <person name="Howarth C."/>
            <person name="Larson L."/>
            <person name="Lui A."/>
            <person name="MacDonald P.J.P."/>
            <person name="Mehta T."/>
            <person name="Montmayeur A."/>
            <person name="Murphy C."/>
            <person name="Neiman D."/>
            <person name="Pearson M."/>
            <person name="Priest M."/>
            <person name="Roberts A."/>
            <person name="Saif S."/>
            <person name="Shea T."/>
            <person name="Shenoy N."/>
            <person name="Sisk P."/>
            <person name="Stolte C."/>
            <person name="Sykes S."/>
            <person name="Yandava C."/>
            <person name="Wortman J."/>
            <person name="Nusbaum C."/>
            <person name="Birren B."/>
        </authorList>
    </citation>
    <scope>NUCLEOTIDE SEQUENCE [LARGE SCALE GENOMIC DNA]</scope>
    <source>
        <strain evidence="2 3">ATCC BAA-286</strain>
    </source>
</reference>
<dbReference type="Pfam" id="PF13676">
    <property type="entry name" value="TIR_2"/>
    <property type="match status" value="1"/>
</dbReference>
<organism evidence="2 3">
    <name type="scientific">Dysgonomonas gadei ATCC BAA-286</name>
    <dbReference type="NCBI Taxonomy" id="742766"/>
    <lineage>
        <taxon>Bacteria</taxon>
        <taxon>Pseudomonadati</taxon>
        <taxon>Bacteroidota</taxon>
        <taxon>Bacteroidia</taxon>
        <taxon>Bacteroidales</taxon>
        <taxon>Dysgonomonadaceae</taxon>
        <taxon>Dysgonomonas</taxon>
    </lineage>
</organism>
<dbReference type="SUPFAM" id="SSF52200">
    <property type="entry name" value="Toll/Interleukin receptor TIR domain"/>
    <property type="match status" value="1"/>
</dbReference>
<evidence type="ECO:0000313" key="2">
    <source>
        <dbReference type="EMBL" id="EGK00061.1"/>
    </source>
</evidence>
<evidence type="ECO:0000259" key="1">
    <source>
        <dbReference type="Pfam" id="PF13676"/>
    </source>
</evidence>